<evidence type="ECO:0000313" key="6">
    <source>
        <dbReference type="Proteomes" id="UP001274830"/>
    </source>
</evidence>
<dbReference type="Gene3D" id="3.40.140.10">
    <property type="entry name" value="Cytidine Deaminase, domain 2"/>
    <property type="match status" value="1"/>
</dbReference>
<dbReference type="Proteomes" id="UP001274830">
    <property type="component" value="Unassembled WGS sequence"/>
</dbReference>
<dbReference type="InterPro" id="IPR016193">
    <property type="entry name" value="Cytidine_deaminase-like"/>
</dbReference>
<evidence type="ECO:0000256" key="1">
    <source>
        <dbReference type="ARBA" id="ARBA00022694"/>
    </source>
</evidence>
<evidence type="ECO:0000256" key="3">
    <source>
        <dbReference type="SAM" id="MobiDB-lite"/>
    </source>
</evidence>
<dbReference type="PANTHER" id="PTHR11079">
    <property type="entry name" value="CYTOSINE DEAMINASE FAMILY MEMBER"/>
    <property type="match status" value="1"/>
</dbReference>
<keyword evidence="4" id="KW-0812">Transmembrane</keyword>
<evidence type="ECO:0000256" key="2">
    <source>
        <dbReference type="ARBA" id="ARBA00038160"/>
    </source>
</evidence>
<evidence type="ECO:0000256" key="4">
    <source>
        <dbReference type="SAM" id="Phobius"/>
    </source>
</evidence>
<dbReference type="EMBL" id="JAUTXT010000047">
    <property type="protein sequence ID" value="KAK3671111.1"/>
    <property type="molecule type" value="Genomic_DNA"/>
</dbReference>
<dbReference type="SUPFAM" id="SSF53927">
    <property type="entry name" value="Cytidine deaminase-like"/>
    <property type="match status" value="1"/>
</dbReference>
<evidence type="ECO:0008006" key="7">
    <source>
        <dbReference type="Google" id="ProtNLM"/>
    </source>
</evidence>
<comment type="caution">
    <text evidence="5">The sequence shown here is derived from an EMBL/GenBank/DDBJ whole genome shotgun (WGS) entry which is preliminary data.</text>
</comment>
<organism evidence="5 6">
    <name type="scientific">Recurvomyces mirabilis</name>
    <dbReference type="NCBI Taxonomy" id="574656"/>
    <lineage>
        <taxon>Eukaryota</taxon>
        <taxon>Fungi</taxon>
        <taxon>Dikarya</taxon>
        <taxon>Ascomycota</taxon>
        <taxon>Pezizomycotina</taxon>
        <taxon>Dothideomycetes</taxon>
        <taxon>Dothideomycetidae</taxon>
        <taxon>Mycosphaerellales</taxon>
        <taxon>Teratosphaeriaceae</taxon>
        <taxon>Recurvomyces</taxon>
    </lineage>
</organism>
<feature type="region of interest" description="Disordered" evidence="3">
    <location>
        <begin position="316"/>
        <end position="343"/>
    </location>
</feature>
<dbReference type="GO" id="GO:0005634">
    <property type="term" value="C:nucleus"/>
    <property type="evidence" value="ECO:0007669"/>
    <property type="project" value="TreeGrafter"/>
</dbReference>
<dbReference type="PANTHER" id="PTHR11079:SF156">
    <property type="entry name" value="INACTIVE TRNA-SPECIFIC ADENOSINE DEAMINASE-LIKE PROTEIN 3-RELATED"/>
    <property type="match status" value="1"/>
</dbReference>
<gene>
    <name evidence="5" type="ORF">LTR78_009072</name>
</gene>
<dbReference type="GO" id="GO:0052717">
    <property type="term" value="F:tRNA-specific adenosine-34 deaminase activity"/>
    <property type="evidence" value="ECO:0007669"/>
    <property type="project" value="TreeGrafter"/>
</dbReference>
<dbReference type="GO" id="GO:0008033">
    <property type="term" value="P:tRNA processing"/>
    <property type="evidence" value="ECO:0007669"/>
    <property type="project" value="UniProtKB-KW"/>
</dbReference>
<keyword evidence="4" id="KW-1133">Transmembrane helix</keyword>
<evidence type="ECO:0000313" key="5">
    <source>
        <dbReference type="EMBL" id="KAK3671111.1"/>
    </source>
</evidence>
<dbReference type="GO" id="GO:0005737">
    <property type="term" value="C:cytoplasm"/>
    <property type="evidence" value="ECO:0007669"/>
    <property type="project" value="TreeGrafter"/>
</dbReference>
<name>A0AAE0TSG2_9PEZI</name>
<proteinExistence type="inferred from homology"/>
<feature type="transmembrane region" description="Helical" evidence="4">
    <location>
        <begin position="21"/>
        <end position="39"/>
    </location>
</feature>
<sequence>MNAPSTLVTALVRKPKGFLEHVFLLSTFAFSLATAWYGVKAIMAALPTSKSSTATTSPSSPPPNKHAEWILKVIKDNVEGQDALDLQHLRRFAKPKFLPPHVIGERDRIKELYSVPRSWDAGPPSLMQDSESPSWEWAASARKRNESRAPTLYLLICPTNVIGVKDLHDLLLLHPPFVSSPDSWSYPLELKEVTVPRLAPTSPEQAAAWSDEYWPTFYRKTNPFGAHPATIEKAETELQEPSTNNVSIEAMMQLAEQAGDATEKLGYGISTGCVIVERVEDQTEIIAVAGDARGKPLPSENGACVSLEDLSLEDLEEDDKGTRKGGGGAFAKKTARKKRKKQGQKLAKLAEEHACTSGNVMCHAVMRAIGMVGRKRLRIASQPISTRAQKAEAGFISAGLAHDEKARDAFFLDLPVNALEQQYFDKDNIKADGYLCLKLEIFLTHEPCIMCSMALVHSRVGRVIFKHRMSETGGLTAEMDSNDSGPVGLGYGLCWRKELNWQFMCWEWTAANRAGSARAGRGKDIDAMNAAHATLGDGRVLRNGHRVNGNTEDIEDDDDLSQEHDIYHDQDEDANSGMNPSLTYVHV</sequence>
<keyword evidence="1" id="KW-0819">tRNA processing</keyword>
<comment type="similarity">
    <text evidence="2">Belongs to the cytidine and deoxycytidylate deaminase family. ADAT3 subfamily.</text>
</comment>
<protein>
    <recommendedName>
        <fullName evidence="7">CMP/dCMP-type deaminase domain-containing protein</fullName>
    </recommendedName>
</protein>
<feature type="compositionally biased region" description="Basic residues" evidence="3">
    <location>
        <begin position="333"/>
        <end position="343"/>
    </location>
</feature>
<dbReference type="AlphaFoldDB" id="A0AAE0TSG2"/>
<keyword evidence="4" id="KW-0472">Membrane</keyword>
<keyword evidence="6" id="KW-1185">Reference proteome</keyword>
<accession>A0AAE0TSG2</accession>
<reference evidence="5" key="1">
    <citation type="submission" date="2023-07" db="EMBL/GenBank/DDBJ databases">
        <title>Black Yeasts Isolated from many extreme environments.</title>
        <authorList>
            <person name="Coleine C."/>
            <person name="Stajich J.E."/>
            <person name="Selbmann L."/>
        </authorList>
    </citation>
    <scope>NUCLEOTIDE SEQUENCE</scope>
    <source>
        <strain evidence="5">CCFEE 5485</strain>
    </source>
</reference>